<feature type="domain" description="WRKY19-like zinc finger" evidence="1">
    <location>
        <begin position="125"/>
        <end position="147"/>
    </location>
</feature>
<organism evidence="2 3">
    <name type="scientific">Pythium insidiosum</name>
    <name type="common">Pythiosis disease agent</name>
    <dbReference type="NCBI Taxonomy" id="114742"/>
    <lineage>
        <taxon>Eukaryota</taxon>
        <taxon>Sar</taxon>
        <taxon>Stramenopiles</taxon>
        <taxon>Oomycota</taxon>
        <taxon>Peronosporomycetes</taxon>
        <taxon>Pythiales</taxon>
        <taxon>Pythiaceae</taxon>
        <taxon>Pythium</taxon>
    </lineage>
</organism>
<evidence type="ECO:0000259" key="1">
    <source>
        <dbReference type="Pfam" id="PF24906"/>
    </source>
</evidence>
<sequence>MSHSPLHPLVVSIDNLAISTTSPPTTPLPPLRDLFEAMTWSPPRAGNPSVPPLRNCPLNIKMIEPMYLPQAISVDSIASLTQTVARKIAKRSLWKCRRRPLSMQDLLSVDNSELLGQQRRSSHRRQCGAQECNKYALSGGYCISHGGGKPCRFDGCTTVAQSGGLCKAHGGGSKCKSPGCGSVARRKGFCMMHGGRQPCKIEDCNKCAHGGGLCIAHGGGKRCASLGCPKSAQAGGFCYSHGGGKRCSAPQCFQAARKGGRESKIVWEADDVKDTANVDELSDLFSAIEEESEDAVDFNLLIEGEDAFNVEDVSEMFTDLEEAADVLECTTSSSSTADEDDARAVDELSSLFSDLEDNWQMDEELAMPSPCRRVIANGLAGRTNELLVRVASTVEAVANVVFFPGDVQGARDDMMAGSFAEFAEYSYENVAELLAHKFGDDVNVWIVQPSRFERGIFACFEGFVQCNKFGAVKTFSASGTAVPHLMSLMASARHVLDRTEQVYVSMDLPLHLVGFSKGGVVLNQLVAEASHWRRLQSQNNPSSMSLGAMDRQIDSFFSSLQSIHWVDSGNGSYRGAYPTDEATLRALAQLRSVKLFVHTTPYQLDAPERPWIRKEAALLVAAMERMEQTMTFFRYHDGESPSLRQHFQILRELQLPDLAACSKTGAPLSPEISPQPIHIQNCA</sequence>
<feature type="domain" description="WRKY19-like zinc finger" evidence="1">
    <location>
        <begin position="220"/>
        <end position="243"/>
    </location>
</feature>
<feature type="domain" description="WRKY19-like zinc finger" evidence="1">
    <location>
        <begin position="199"/>
        <end position="219"/>
    </location>
</feature>
<evidence type="ECO:0000313" key="3">
    <source>
        <dbReference type="Proteomes" id="UP001209570"/>
    </source>
</evidence>
<comment type="caution">
    <text evidence="2">The sequence shown here is derived from an EMBL/GenBank/DDBJ whole genome shotgun (WGS) entry which is preliminary data.</text>
</comment>
<dbReference type="Pfam" id="PF24906">
    <property type="entry name" value="Zf_WRKY19"/>
    <property type="match status" value="4"/>
</dbReference>
<proteinExistence type="predicted"/>
<reference evidence="2" key="1">
    <citation type="submission" date="2021-12" db="EMBL/GenBank/DDBJ databases">
        <title>Prjna785345.</title>
        <authorList>
            <person name="Rujirawat T."/>
            <person name="Krajaejun T."/>
        </authorList>
    </citation>
    <scope>NUCLEOTIDE SEQUENCE</scope>
    <source>
        <strain evidence="2">Pi057C3</strain>
    </source>
</reference>
<gene>
    <name evidence="2" type="ORF">P43SY_001002</name>
</gene>
<dbReference type="InterPro" id="IPR018881">
    <property type="entry name" value="C2orf69_mit"/>
</dbReference>
<keyword evidence="3" id="KW-1185">Reference proteome</keyword>
<protein>
    <recommendedName>
        <fullName evidence="1">WRKY19-like zinc finger domain-containing protein</fullName>
    </recommendedName>
</protein>
<dbReference type="GO" id="GO:0005739">
    <property type="term" value="C:mitochondrion"/>
    <property type="evidence" value="ECO:0007669"/>
    <property type="project" value="TreeGrafter"/>
</dbReference>
<dbReference type="InterPro" id="IPR056866">
    <property type="entry name" value="Znf_WRKY19"/>
</dbReference>
<dbReference type="PANTHER" id="PTHR31296">
    <property type="entry name" value="UPF0565 PROTEIN C2ORF69"/>
    <property type="match status" value="1"/>
</dbReference>
<name>A0AAD5MBA3_PYTIN</name>
<feature type="domain" description="WRKY19-like zinc finger" evidence="1">
    <location>
        <begin position="148"/>
        <end position="171"/>
    </location>
</feature>
<dbReference type="AlphaFoldDB" id="A0AAD5MBA3"/>
<dbReference type="EMBL" id="JAKCXM010000128">
    <property type="protein sequence ID" value="KAJ0401434.1"/>
    <property type="molecule type" value="Genomic_DNA"/>
</dbReference>
<dbReference type="Pfam" id="PF10561">
    <property type="entry name" value="C2orf69"/>
    <property type="match status" value="2"/>
</dbReference>
<evidence type="ECO:0000313" key="2">
    <source>
        <dbReference type="EMBL" id="KAJ0401434.1"/>
    </source>
</evidence>
<dbReference type="Proteomes" id="UP001209570">
    <property type="component" value="Unassembled WGS sequence"/>
</dbReference>
<dbReference type="PANTHER" id="PTHR31296:SF1">
    <property type="entry name" value="MITOCHONDRIAL PROTEIN C2ORF69"/>
    <property type="match status" value="1"/>
</dbReference>
<accession>A0AAD5MBA3</accession>